<sequence>MTRDRLAPVLAALATLLTTWSLAPVVDGKDWQGPCIVLILVVMVVGMGARAARFPKVLVAPLQLAAGGIVLTTVFAGETAIAGLLPGPAAIARLGDVVADGGDTINRYAAPVPTSHGISLILAIGVLSIAVLVDLLVVGLRAPAAAGIPLLALYAVPAAVVPDGLQWRYFVAAATGWLLLLAHDASSRVLRWGRLLPRWGSGIGASRQTFGNDTAAMAATGRRVGLAAIALAVVVPAALPGVSDGLLTRGGSGGTTTGLNGVTVINPVLTLRDNLTPRRNIEILRYNTTQADVQPLRIVTADTFDGNTWKPGTRDVSRRNRASQGLPNAPGLSPEVSQSQYTMKVEVSSSLDQDFLPLPYPTKRVDIKGAWLYDASTLNVIGDGETVRGKDYSVTYLAVRPTVDQLRNAPVLPDQSMQAYTRLPRSLPDVVANTARTVTKGLTNQYDQAMALQEWFRTGGKFTYSTDAPSDSGGDAVADFLRERKGFCIQFSSAMAVMARSLGIPARIGVGFLPGTVAEDNWWTVKLTDAHAWPELYFQNVGWVRFEPTPAARTGSAPIWAQVGATGSATSGPTSGATAGAGATSTASLDPRVGALQDAEARERTGEVDAVTASTQAQDQSLGLGVKVLGIALLLLAALLVTPVTAWLGRRRRRRRAAQDGVDAEASWADLHEQVADLGIPLSMALTPRQVDHRLRSAADLSDDSQAALSRITTTVERARYARPGSQAGDLRGDVRTVVRAVSGTRPRSQRLRAVLYPHSGTSRISMAGRRLGRVVGGWDERIARATHRLRKPRLHKKER</sequence>
<feature type="transmembrane region" description="Helical" evidence="2">
    <location>
        <begin position="167"/>
        <end position="185"/>
    </location>
</feature>
<dbReference type="InterPro" id="IPR021878">
    <property type="entry name" value="TgpA_N"/>
</dbReference>
<dbReference type="Pfam" id="PF11992">
    <property type="entry name" value="TgpA_N"/>
    <property type="match status" value="1"/>
</dbReference>
<gene>
    <name evidence="4" type="ORF">ACFQDO_00525</name>
</gene>
<feature type="transmembrane region" description="Helical" evidence="2">
    <location>
        <begin position="31"/>
        <end position="52"/>
    </location>
</feature>
<evidence type="ECO:0000259" key="3">
    <source>
        <dbReference type="SMART" id="SM00460"/>
    </source>
</evidence>
<keyword evidence="5" id="KW-1185">Reference proteome</keyword>
<feature type="transmembrane region" description="Helical" evidence="2">
    <location>
        <begin position="628"/>
        <end position="649"/>
    </location>
</feature>
<feature type="transmembrane region" description="Helical" evidence="2">
    <location>
        <begin position="117"/>
        <end position="137"/>
    </location>
</feature>
<evidence type="ECO:0000313" key="5">
    <source>
        <dbReference type="Proteomes" id="UP001596189"/>
    </source>
</evidence>
<name>A0ABW1J9D5_9ACTN</name>
<feature type="transmembrane region" description="Helical" evidence="2">
    <location>
        <begin position="144"/>
        <end position="161"/>
    </location>
</feature>
<protein>
    <submittedName>
        <fullName evidence="4">DUF3488 and transglutaminase-like domain-containing protein</fullName>
    </submittedName>
</protein>
<dbReference type="EMBL" id="JBHSRD010000002">
    <property type="protein sequence ID" value="MFC6005602.1"/>
    <property type="molecule type" value="Genomic_DNA"/>
</dbReference>
<evidence type="ECO:0000256" key="2">
    <source>
        <dbReference type="SAM" id="Phobius"/>
    </source>
</evidence>
<evidence type="ECO:0000256" key="1">
    <source>
        <dbReference type="SAM" id="MobiDB-lite"/>
    </source>
</evidence>
<dbReference type="InterPro" id="IPR002931">
    <property type="entry name" value="Transglutaminase-like"/>
</dbReference>
<dbReference type="SUPFAM" id="SSF54001">
    <property type="entry name" value="Cysteine proteinases"/>
    <property type="match status" value="1"/>
</dbReference>
<feature type="transmembrane region" description="Helical" evidence="2">
    <location>
        <begin position="64"/>
        <end position="85"/>
    </location>
</feature>
<dbReference type="RefSeq" id="WP_345716488.1">
    <property type="nucleotide sequence ID" value="NZ_BAABFP010000005.1"/>
</dbReference>
<organism evidence="4 5">
    <name type="scientific">Angustibacter luteus</name>
    <dbReference type="NCBI Taxonomy" id="658456"/>
    <lineage>
        <taxon>Bacteria</taxon>
        <taxon>Bacillati</taxon>
        <taxon>Actinomycetota</taxon>
        <taxon>Actinomycetes</taxon>
        <taxon>Kineosporiales</taxon>
        <taxon>Kineosporiaceae</taxon>
    </lineage>
</organism>
<dbReference type="Proteomes" id="UP001596189">
    <property type="component" value="Unassembled WGS sequence"/>
</dbReference>
<dbReference type="InterPro" id="IPR052901">
    <property type="entry name" value="Bact_TGase-like"/>
</dbReference>
<dbReference type="Pfam" id="PF01841">
    <property type="entry name" value="Transglut_core"/>
    <property type="match status" value="1"/>
</dbReference>
<accession>A0ABW1J9D5</accession>
<feature type="region of interest" description="Disordered" evidence="1">
    <location>
        <begin position="309"/>
        <end position="337"/>
    </location>
</feature>
<keyword evidence="2" id="KW-1133">Transmembrane helix</keyword>
<reference evidence="5" key="1">
    <citation type="journal article" date="2019" name="Int. J. Syst. Evol. Microbiol.">
        <title>The Global Catalogue of Microorganisms (GCM) 10K type strain sequencing project: providing services to taxonomists for standard genome sequencing and annotation.</title>
        <authorList>
            <consortium name="The Broad Institute Genomics Platform"/>
            <consortium name="The Broad Institute Genome Sequencing Center for Infectious Disease"/>
            <person name="Wu L."/>
            <person name="Ma J."/>
        </authorList>
    </citation>
    <scope>NUCLEOTIDE SEQUENCE [LARGE SCALE GENOMIC DNA]</scope>
    <source>
        <strain evidence="5">KACC 14249</strain>
    </source>
</reference>
<feature type="region of interest" description="Disordered" evidence="1">
    <location>
        <begin position="564"/>
        <end position="590"/>
    </location>
</feature>
<keyword evidence="2" id="KW-0812">Transmembrane</keyword>
<dbReference type="SMART" id="SM00460">
    <property type="entry name" value="TGc"/>
    <property type="match status" value="1"/>
</dbReference>
<dbReference type="PANTHER" id="PTHR42736:SF1">
    <property type="entry name" value="PROTEIN-GLUTAMINE GAMMA-GLUTAMYLTRANSFERASE"/>
    <property type="match status" value="1"/>
</dbReference>
<feature type="domain" description="Transglutaminase-like" evidence="3">
    <location>
        <begin position="480"/>
        <end position="550"/>
    </location>
</feature>
<dbReference type="Gene3D" id="3.10.620.30">
    <property type="match status" value="1"/>
</dbReference>
<feature type="transmembrane region" description="Helical" evidence="2">
    <location>
        <begin position="224"/>
        <end position="242"/>
    </location>
</feature>
<dbReference type="PANTHER" id="PTHR42736">
    <property type="entry name" value="PROTEIN-GLUTAMINE GAMMA-GLUTAMYLTRANSFERASE"/>
    <property type="match status" value="1"/>
</dbReference>
<feature type="compositionally biased region" description="Low complexity" evidence="1">
    <location>
        <begin position="564"/>
        <end position="588"/>
    </location>
</feature>
<comment type="caution">
    <text evidence="4">The sequence shown here is derived from an EMBL/GenBank/DDBJ whole genome shotgun (WGS) entry which is preliminary data.</text>
</comment>
<evidence type="ECO:0000313" key="4">
    <source>
        <dbReference type="EMBL" id="MFC6005602.1"/>
    </source>
</evidence>
<dbReference type="InterPro" id="IPR038765">
    <property type="entry name" value="Papain-like_cys_pep_sf"/>
</dbReference>
<proteinExistence type="predicted"/>
<keyword evidence="2" id="KW-0472">Membrane</keyword>